<evidence type="ECO:0000256" key="2">
    <source>
        <dbReference type="SAM" id="SignalP"/>
    </source>
</evidence>
<name>A0ABR1QEI0_9PEZI</name>
<feature type="signal peptide" evidence="2">
    <location>
        <begin position="1"/>
        <end position="18"/>
    </location>
</feature>
<dbReference type="EMBL" id="JAQQWE010000005">
    <property type="protein sequence ID" value="KAK7952391.1"/>
    <property type="molecule type" value="Genomic_DNA"/>
</dbReference>
<dbReference type="InterPro" id="IPR052982">
    <property type="entry name" value="SRP1/TIP1-like"/>
</dbReference>
<feature type="domain" description="Yeast cell wall synthesis Kre9/Knh1-like N-terminal" evidence="3">
    <location>
        <begin position="26"/>
        <end position="101"/>
    </location>
</feature>
<evidence type="ECO:0000259" key="3">
    <source>
        <dbReference type="Pfam" id="PF10342"/>
    </source>
</evidence>
<reference evidence="4 5" key="1">
    <citation type="submission" date="2023-01" db="EMBL/GenBank/DDBJ databases">
        <title>Analysis of 21 Apiospora genomes using comparative genomics revels a genus with tremendous synthesis potential of carbohydrate active enzymes and secondary metabolites.</title>
        <authorList>
            <person name="Sorensen T."/>
        </authorList>
    </citation>
    <scope>NUCLEOTIDE SEQUENCE [LARGE SCALE GENOMIC DNA]</scope>
    <source>
        <strain evidence="4 5">CBS 24483</strain>
    </source>
</reference>
<dbReference type="PANTHER" id="PTHR40633">
    <property type="entry name" value="MATRIX PROTEIN, PUTATIVE (AFU_ORTHOLOGUE AFUA_8G05410)-RELATED"/>
    <property type="match status" value="1"/>
</dbReference>
<protein>
    <recommendedName>
        <fullName evidence="3">Yeast cell wall synthesis Kre9/Knh1-like N-terminal domain-containing protein</fullName>
    </recommendedName>
</protein>
<dbReference type="Proteomes" id="UP001391051">
    <property type="component" value="Unassembled WGS sequence"/>
</dbReference>
<evidence type="ECO:0000313" key="5">
    <source>
        <dbReference type="Proteomes" id="UP001391051"/>
    </source>
</evidence>
<sequence>MQFFTVPMLFAAMVAAKASFTNTDFDVEAGKPFKLTWDGASGPVTILLKSGPSGNLKTVSTLTSGANGKEFTFTPDGSLPKDLYAFEIDDGTEPNYSAQFPLGSGAAPSSAASAASSATSTVAKSSYAVSSTFASSTITATASSSASASSASASAPASASVSGSSSSAASVSMSASASASKSASSSAASTPTTLPNTNGAASAFAPLALLAGAAALVL</sequence>
<keyword evidence="5" id="KW-1185">Reference proteome</keyword>
<gene>
    <name evidence="4" type="ORF">PG986_008119</name>
</gene>
<feature type="chain" id="PRO_5045319094" description="Yeast cell wall synthesis Kre9/Knh1-like N-terminal domain-containing protein" evidence="2">
    <location>
        <begin position="19"/>
        <end position="218"/>
    </location>
</feature>
<evidence type="ECO:0000313" key="4">
    <source>
        <dbReference type="EMBL" id="KAK7952391.1"/>
    </source>
</evidence>
<dbReference type="RefSeq" id="XP_066700453.1">
    <property type="nucleotide sequence ID" value="XM_066844341.1"/>
</dbReference>
<dbReference type="InterPro" id="IPR018466">
    <property type="entry name" value="Kre9/Knh1-like_N"/>
</dbReference>
<keyword evidence="1 2" id="KW-0732">Signal</keyword>
<dbReference type="PANTHER" id="PTHR40633:SF1">
    <property type="entry name" value="GPI ANCHORED SERINE-THREONINE RICH PROTEIN (AFU_ORTHOLOGUE AFUA_1G03630)"/>
    <property type="match status" value="1"/>
</dbReference>
<proteinExistence type="predicted"/>
<dbReference type="GeneID" id="92077403"/>
<dbReference type="Pfam" id="PF10342">
    <property type="entry name" value="Kre9_KNH"/>
    <property type="match status" value="1"/>
</dbReference>
<accession>A0ABR1QEI0</accession>
<evidence type="ECO:0000256" key="1">
    <source>
        <dbReference type="ARBA" id="ARBA00022729"/>
    </source>
</evidence>
<organism evidence="4 5">
    <name type="scientific">Apiospora aurea</name>
    <dbReference type="NCBI Taxonomy" id="335848"/>
    <lineage>
        <taxon>Eukaryota</taxon>
        <taxon>Fungi</taxon>
        <taxon>Dikarya</taxon>
        <taxon>Ascomycota</taxon>
        <taxon>Pezizomycotina</taxon>
        <taxon>Sordariomycetes</taxon>
        <taxon>Xylariomycetidae</taxon>
        <taxon>Amphisphaeriales</taxon>
        <taxon>Apiosporaceae</taxon>
        <taxon>Apiospora</taxon>
    </lineage>
</organism>
<comment type="caution">
    <text evidence="4">The sequence shown here is derived from an EMBL/GenBank/DDBJ whole genome shotgun (WGS) entry which is preliminary data.</text>
</comment>